<evidence type="ECO:0000256" key="2">
    <source>
        <dbReference type="ARBA" id="ARBA00008814"/>
    </source>
</evidence>
<name>A0A068Z956_9GAMM</name>
<evidence type="ECO:0000256" key="3">
    <source>
        <dbReference type="ARBA" id="ARBA00022448"/>
    </source>
</evidence>
<keyword evidence="3" id="KW-0813">Transport</keyword>
<dbReference type="Gene3D" id="3.40.50.1980">
    <property type="entry name" value="Nitrogenase molybdenum iron protein domain"/>
    <property type="match status" value="2"/>
</dbReference>
<evidence type="ECO:0000313" key="7">
    <source>
        <dbReference type="Proteomes" id="UP000042738"/>
    </source>
</evidence>
<keyword evidence="5" id="KW-0732">Signal</keyword>
<dbReference type="GO" id="GO:0030288">
    <property type="term" value="C:outer membrane-bounded periplasmic space"/>
    <property type="evidence" value="ECO:0007669"/>
    <property type="project" value="TreeGrafter"/>
</dbReference>
<dbReference type="GeneID" id="93736507"/>
<gene>
    <name evidence="6" type="primary">fepB</name>
    <name evidence="6" type="ORF">SYMBAF_08360</name>
</gene>
<reference evidence="6 7" key="1">
    <citation type="journal article" date="2014" name="Genome Announc.">
        <title>Whole-Genome Sequence of Serratia symbiotica Strain CWBI-2.3T, a Free-Living Symbiont of the Black Bean Aphid Aphis fabae.</title>
        <authorList>
            <person name="Foray V."/>
            <person name="Grigorescu A.S."/>
            <person name="Sabri A."/>
            <person name="Haubruge E."/>
            <person name="Lognay G."/>
            <person name="Francis F."/>
            <person name="Fauconnier M.L."/>
            <person name="Hance T."/>
            <person name="Thonart P."/>
        </authorList>
    </citation>
    <scope>NUCLEOTIDE SEQUENCE [LARGE SCALE GENOMIC DNA]</scope>
    <source>
        <strain evidence="6">CWBI-2.3</strain>
    </source>
</reference>
<dbReference type="SUPFAM" id="SSF53807">
    <property type="entry name" value="Helical backbone' metal receptor"/>
    <property type="match status" value="1"/>
</dbReference>
<dbReference type="FunFam" id="3.40.50.1980:FF:000009">
    <property type="entry name" value="Iron-enterobactin transporter periplasmic binding protein"/>
    <property type="match status" value="1"/>
</dbReference>
<accession>A0A068Z956</accession>
<evidence type="ECO:0000256" key="4">
    <source>
        <dbReference type="ARBA" id="ARBA00022496"/>
    </source>
</evidence>
<comment type="subcellular location">
    <subcellularLocation>
        <location evidence="1">Cell envelope</location>
    </subcellularLocation>
</comment>
<dbReference type="Proteomes" id="UP000042738">
    <property type="component" value="Chromosome"/>
</dbReference>
<dbReference type="Pfam" id="PF01497">
    <property type="entry name" value="Peripla_BP_2"/>
    <property type="match status" value="1"/>
</dbReference>
<dbReference type="PROSITE" id="PS50983">
    <property type="entry name" value="FE_B12_PBP"/>
    <property type="match status" value="1"/>
</dbReference>
<dbReference type="EMBL" id="CP050855">
    <property type="protein sequence ID" value="QLH62931.1"/>
    <property type="molecule type" value="Genomic_DNA"/>
</dbReference>
<dbReference type="InterPro" id="IPR002491">
    <property type="entry name" value="ABC_transptr_periplasmic_BD"/>
</dbReference>
<dbReference type="AlphaFoldDB" id="A0A068Z956"/>
<evidence type="ECO:0000313" key="6">
    <source>
        <dbReference type="EMBL" id="QLH62931.1"/>
    </source>
</evidence>
<organism evidence="6 7">
    <name type="scientific">Serratia symbiotica</name>
    <dbReference type="NCBI Taxonomy" id="138074"/>
    <lineage>
        <taxon>Bacteria</taxon>
        <taxon>Pseudomonadati</taxon>
        <taxon>Pseudomonadota</taxon>
        <taxon>Gammaproteobacteria</taxon>
        <taxon>Enterobacterales</taxon>
        <taxon>Yersiniaceae</taxon>
        <taxon>Serratia</taxon>
    </lineage>
</organism>
<evidence type="ECO:0000256" key="5">
    <source>
        <dbReference type="ARBA" id="ARBA00022729"/>
    </source>
</evidence>
<evidence type="ECO:0000256" key="1">
    <source>
        <dbReference type="ARBA" id="ARBA00004196"/>
    </source>
</evidence>
<keyword evidence="4" id="KW-0410">Iron transport</keyword>
<keyword evidence="4" id="KW-0408">Iron</keyword>
<dbReference type="STRING" id="138074.SYMBAF_20318"/>
<dbReference type="PROSITE" id="PS51257">
    <property type="entry name" value="PROKAR_LIPOPROTEIN"/>
    <property type="match status" value="1"/>
</dbReference>
<dbReference type="PANTHER" id="PTHR30532:SF24">
    <property type="entry name" value="FERRIC ENTEROBACTIN-BINDING PERIPLASMIC PROTEIN FEPB"/>
    <property type="match status" value="1"/>
</dbReference>
<protein>
    <submittedName>
        <fullName evidence="6">Fe2+-enterobactin ABC transporter substrate-binding protein</fullName>
    </submittedName>
</protein>
<dbReference type="GO" id="GO:1901678">
    <property type="term" value="P:iron coordination entity transport"/>
    <property type="evidence" value="ECO:0007669"/>
    <property type="project" value="UniProtKB-ARBA"/>
</dbReference>
<dbReference type="InterPro" id="IPR051313">
    <property type="entry name" value="Bact_iron-sidero_bind"/>
</dbReference>
<comment type="similarity">
    <text evidence="2">Belongs to the bacterial solute-binding protein 8 family.</text>
</comment>
<keyword evidence="4" id="KW-0406">Ion transport</keyword>
<dbReference type="NCBIfam" id="NF008200">
    <property type="entry name" value="PRK10957.1"/>
    <property type="match status" value="1"/>
</dbReference>
<dbReference type="RefSeq" id="WP_040265060.1">
    <property type="nucleotide sequence ID" value="NZ_CAXKXZ010000032.1"/>
</dbReference>
<sequence length="334" mass="36330">MTLSLRPLLISFIGACLLLSGCDLDDKTANQHVPFSTEHHGWPRTINSVIGPFTLEKPPQRIVSTSVTLTGTLLAIDAPVVASGATSANSSLSDARGFFTQWSKVATQRNVKPLYQLEANAEAIAAANPDLIIIASTGGDSALKLYDQLSTLAPTLVLNYGDKSWQQLASELGDITGHEQGAQQAKARFELRVNQMKQAITLPPQPTSALVYVDNGREAMLWTPDSAQGRLLTQLGFQLAIPPESAKGNASMGKRQDIIQLSGEKMAEGLNGKTLMLFSADDRKVKELLANPFLQHLEPVKQHHVYAVGNDTFRLDYYSATNMLNSLEQQFKKS</sequence>
<proteinExistence type="inferred from homology"/>
<dbReference type="PANTHER" id="PTHR30532">
    <property type="entry name" value="IRON III DICITRATE-BINDING PERIPLASMIC PROTEIN"/>
    <property type="match status" value="1"/>
</dbReference>